<keyword evidence="2" id="KW-0731">Sigma factor</keyword>
<dbReference type="SUPFAM" id="SSF88659">
    <property type="entry name" value="Sigma3 and sigma4 domains of RNA polymerase sigma factors"/>
    <property type="match status" value="1"/>
</dbReference>
<proteinExistence type="predicted"/>
<feature type="region of interest" description="Disordered" evidence="5">
    <location>
        <begin position="162"/>
        <end position="211"/>
    </location>
</feature>
<feature type="compositionally biased region" description="Basic and acidic residues" evidence="5">
    <location>
        <begin position="191"/>
        <end position="201"/>
    </location>
</feature>
<keyword evidence="3" id="KW-0238">DNA-binding</keyword>
<feature type="compositionally biased region" description="Basic and acidic residues" evidence="5">
    <location>
        <begin position="162"/>
        <end position="178"/>
    </location>
</feature>
<evidence type="ECO:0008006" key="8">
    <source>
        <dbReference type="Google" id="ProtNLM"/>
    </source>
</evidence>
<reference evidence="6 7" key="1">
    <citation type="submission" date="2024-06" db="EMBL/GenBank/DDBJ databases">
        <title>The Natural Products Discovery Center: Release of the First 8490 Sequenced Strains for Exploring Actinobacteria Biosynthetic Diversity.</title>
        <authorList>
            <person name="Kalkreuter E."/>
            <person name="Kautsar S.A."/>
            <person name="Yang D."/>
            <person name="Bader C.D."/>
            <person name="Teijaro C.N."/>
            <person name="Fluegel L."/>
            <person name="Davis C.M."/>
            <person name="Simpson J.R."/>
            <person name="Lauterbach L."/>
            <person name="Steele A.D."/>
            <person name="Gui C."/>
            <person name="Meng S."/>
            <person name="Li G."/>
            <person name="Viehrig K."/>
            <person name="Ye F."/>
            <person name="Su P."/>
            <person name="Kiefer A.F."/>
            <person name="Nichols A."/>
            <person name="Cepeda A.J."/>
            <person name="Yan W."/>
            <person name="Fan B."/>
            <person name="Jiang Y."/>
            <person name="Adhikari A."/>
            <person name="Zheng C.-J."/>
            <person name="Schuster L."/>
            <person name="Cowan T.M."/>
            <person name="Smanski M.J."/>
            <person name="Chevrette M.G."/>
            <person name="De Carvalho L.P.S."/>
            <person name="Shen B."/>
        </authorList>
    </citation>
    <scope>NUCLEOTIDE SEQUENCE [LARGE SCALE GENOMIC DNA]</scope>
    <source>
        <strain evidence="6 7">NPDC053791</strain>
    </source>
</reference>
<comment type="caution">
    <text evidence="6">The sequence shown here is derived from an EMBL/GenBank/DDBJ whole genome shotgun (WGS) entry which is preliminary data.</text>
</comment>
<dbReference type="InterPro" id="IPR036388">
    <property type="entry name" value="WH-like_DNA-bd_sf"/>
</dbReference>
<evidence type="ECO:0000256" key="4">
    <source>
        <dbReference type="ARBA" id="ARBA00023163"/>
    </source>
</evidence>
<dbReference type="RefSeq" id="WP_359095427.1">
    <property type="nucleotide sequence ID" value="NZ_JBEZGT010000003.1"/>
</dbReference>
<evidence type="ECO:0000313" key="7">
    <source>
        <dbReference type="Proteomes" id="UP001552479"/>
    </source>
</evidence>
<evidence type="ECO:0000256" key="3">
    <source>
        <dbReference type="ARBA" id="ARBA00023125"/>
    </source>
</evidence>
<evidence type="ECO:0000256" key="5">
    <source>
        <dbReference type="SAM" id="MobiDB-lite"/>
    </source>
</evidence>
<evidence type="ECO:0000256" key="1">
    <source>
        <dbReference type="ARBA" id="ARBA00023015"/>
    </source>
</evidence>
<evidence type="ECO:0000256" key="2">
    <source>
        <dbReference type="ARBA" id="ARBA00023082"/>
    </source>
</evidence>
<accession>A0ABV3IMG0</accession>
<name>A0ABV3IMG0_9ACTN</name>
<dbReference type="Proteomes" id="UP001552479">
    <property type="component" value="Unassembled WGS sequence"/>
</dbReference>
<dbReference type="PANTHER" id="PTHR43133">
    <property type="entry name" value="RNA POLYMERASE ECF-TYPE SIGMA FACTO"/>
    <property type="match status" value="1"/>
</dbReference>
<sequence>MTPPQENRHLRTLTFEAFHDRWFARGVGFAMKACYLSRQDAEEVASDAMVPVHAGWGVIENPAAYYRVVLHRRAMDKLRTVVQRETAETPVPYTDLAGDVPLPHEVRAAFSTLNSPEAIHDQVEQNRRVLDALYQLPLHLRTSLVMAAEGYTAKERAEFKSIKESTERSHLKRARDQFQKSLLAHGLPHHTKTEEPDDHGSGELAEEGEGK</sequence>
<dbReference type="Gene3D" id="1.10.10.10">
    <property type="entry name" value="Winged helix-like DNA-binding domain superfamily/Winged helix DNA-binding domain"/>
    <property type="match status" value="1"/>
</dbReference>
<keyword evidence="4" id="KW-0804">Transcription</keyword>
<keyword evidence="7" id="KW-1185">Reference proteome</keyword>
<gene>
    <name evidence="6" type="ORF">AB0L03_00660</name>
</gene>
<dbReference type="InterPro" id="IPR013324">
    <property type="entry name" value="RNA_pol_sigma_r3/r4-like"/>
</dbReference>
<organism evidence="6 7">
    <name type="scientific">Streptomyces roseoverticillatus</name>
    <dbReference type="NCBI Taxonomy" id="66429"/>
    <lineage>
        <taxon>Bacteria</taxon>
        <taxon>Bacillati</taxon>
        <taxon>Actinomycetota</taxon>
        <taxon>Actinomycetes</taxon>
        <taxon>Kitasatosporales</taxon>
        <taxon>Streptomycetaceae</taxon>
        <taxon>Streptomyces</taxon>
    </lineage>
</organism>
<keyword evidence="1" id="KW-0805">Transcription regulation</keyword>
<dbReference type="PANTHER" id="PTHR43133:SF8">
    <property type="entry name" value="RNA POLYMERASE SIGMA FACTOR HI_1459-RELATED"/>
    <property type="match status" value="1"/>
</dbReference>
<dbReference type="InterPro" id="IPR039425">
    <property type="entry name" value="RNA_pol_sigma-70-like"/>
</dbReference>
<evidence type="ECO:0000313" key="6">
    <source>
        <dbReference type="EMBL" id="MEV4921362.1"/>
    </source>
</evidence>
<protein>
    <recommendedName>
        <fullName evidence="8">RNA polymerase sigma factor</fullName>
    </recommendedName>
</protein>
<dbReference type="EMBL" id="JBFASG010000001">
    <property type="protein sequence ID" value="MEV4921362.1"/>
    <property type="molecule type" value="Genomic_DNA"/>
</dbReference>